<name>A0A0G0A581_9BACT</name>
<accession>A0A0G0A581</accession>
<reference evidence="1 2" key="1">
    <citation type="journal article" date="2015" name="Nature">
        <title>rRNA introns, odd ribosomes, and small enigmatic genomes across a large radiation of phyla.</title>
        <authorList>
            <person name="Brown C.T."/>
            <person name="Hug L.A."/>
            <person name="Thomas B.C."/>
            <person name="Sharon I."/>
            <person name="Castelle C.J."/>
            <person name="Singh A."/>
            <person name="Wilkins M.J."/>
            <person name="Williams K.H."/>
            <person name="Banfield J.F."/>
        </authorList>
    </citation>
    <scope>NUCLEOTIDE SEQUENCE [LARGE SCALE GENOMIC DNA]</scope>
</reference>
<comment type="caution">
    <text evidence="1">The sequence shown here is derived from an EMBL/GenBank/DDBJ whole genome shotgun (WGS) entry which is preliminary data.</text>
</comment>
<dbReference type="Proteomes" id="UP000033995">
    <property type="component" value="Unassembled WGS sequence"/>
</dbReference>
<dbReference type="EMBL" id="LBOZ01000011">
    <property type="protein sequence ID" value="KKP46381.1"/>
    <property type="molecule type" value="Genomic_DNA"/>
</dbReference>
<sequence>MESLSISQIIKKLSLKNIPLFTINELGGILGTDNRQTLYKRIQRLTKSDLLQKLIKGRYLFTLKDTNDFTKSNFLYQPSYISMQSALSFHNIMTGFSYQITGITIKKSKKFVINDKDFSYSQIDPKLFWGFEKKEDFLIATPEKALLDYLYFSTKGINNLDWNEIDTTNLDKKLLIEWSRKYNKIVVRELKKHI</sequence>
<dbReference type="AlphaFoldDB" id="A0A0G0A581"/>
<evidence type="ECO:0000313" key="2">
    <source>
        <dbReference type="Proteomes" id="UP000033995"/>
    </source>
</evidence>
<gene>
    <name evidence="1" type="ORF">UR38_C0011G0031</name>
</gene>
<evidence type="ECO:0008006" key="3">
    <source>
        <dbReference type="Google" id="ProtNLM"/>
    </source>
</evidence>
<organism evidence="1 2">
    <name type="scientific">Candidatus Woesebacteria bacterium GW2011_GWA2_33_28</name>
    <dbReference type="NCBI Taxonomy" id="1618561"/>
    <lineage>
        <taxon>Bacteria</taxon>
        <taxon>Candidatus Woeseibacteriota</taxon>
    </lineage>
</organism>
<protein>
    <recommendedName>
        <fullName evidence="3">Transcriptional regulator</fullName>
    </recommendedName>
</protein>
<proteinExistence type="predicted"/>
<evidence type="ECO:0000313" key="1">
    <source>
        <dbReference type="EMBL" id="KKP46381.1"/>
    </source>
</evidence>